<reference evidence="5 6" key="1">
    <citation type="submission" date="2023-10" db="EMBL/GenBank/DDBJ databases">
        <title>Bacteria for the degradation of biodegradable plastic PBAT(Polybutylene adipate terephthalate).</title>
        <authorList>
            <person name="Weon H.-Y."/>
            <person name="Yeon J."/>
        </authorList>
    </citation>
    <scope>NUCLEOTIDE SEQUENCE [LARGE SCALE GENOMIC DNA]</scope>
    <source>
        <strain evidence="5 6">SBD 7-3</strain>
    </source>
</reference>
<dbReference type="Proteomes" id="UP001303946">
    <property type="component" value="Chromosome"/>
</dbReference>
<dbReference type="PANTHER" id="PTHR46796">
    <property type="entry name" value="HTH-TYPE TRANSCRIPTIONAL ACTIVATOR RHAS-RELATED"/>
    <property type="match status" value="1"/>
</dbReference>
<organism evidence="5 6">
    <name type="scientific">Piscinibacter gummiphilus</name>
    <dbReference type="NCBI Taxonomy" id="946333"/>
    <lineage>
        <taxon>Bacteria</taxon>
        <taxon>Pseudomonadati</taxon>
        <taxon>Pseudomonadota</taxon>
        <taxon>Betaproteobacteria</taxon>
        <taxon>Burkholderiales</taxon>
        <taxon>Sphaerotilaceae</taxon>
        <taxon>Piscinibacter</taxon>
    </lineage>
</organism>
<gene>
    <name evidence="5" type="ORF">RXV79_15325</name>
</gene>
<evidence type="ECO:0000313" key="5">
    <source>
        <dbReference type="EMBL" id="WOB06295.1"/>
    </source>
</evidence>
<dbReference type="PROSITE" id="PS01124">
    <property type="entry name" value="HTH_ARAC_FAMILY_2"/>
    <property type="match status" value="1"/>
</dbReference>
<dbReference type="InterPro" id="IPR050204">
    <property type="entry name" value="AraC_XylS_family_regulators"/>
</dbReference>
<evidence type="ECO:0000256" key="3">
    <source>
        <dbReference type="ARBA" id="ARBA00023163"/>
    </source>
</evidence>
<dbReference type="EMBL" id="CP136336">
    <property type="protein sequence ID" value="WOB06295.1"/>
    <property type="molecule type" value="Genomic_DNA"/>
</dbReference>
<dbReference type="InterPro" id="IPR009057">
    <property type="entry name" value="Homeodomain-like_sf"/>
</dbReference>
<dbReference type="RefSeq" id="WP_316698686.1">
    <property type="nucleotide sequence ID" value="NZ_CP136336.1"/>
</dbReference>
<dbReference type="Pfam" id="PF12833">
    <property type="entry name" value="HTH_18"/>
    <property type="match status" value="1"/>
</dbReference>
<keyword evidence="2" id="KW-0238">DNA-binding</keyword>
<sequence>MNLPPAVHPAHQVSPPAAKALATGRVLFWTGGSLWIGRGEGRTEWHSHHALQIALALDGVCLFRSEGDGWTEFSAALVGPDRLHQFEVEGATVAHLFVEPETAQGRALRQWLGDSPIAALPGAQERALLDCLRQVLHAPAPATLEAAHHAIELLAGVPAPAEPVDARVAKAIAHARAQLHRGVTLASAAEAAALSPSRLRHLFMQETGTGFRVYVLWLRLNAAIQSAQAGRNWTEAAHEAGFADSAHLTRTFKRMFGINPAALVPG</sequence>
<keyword evidence="6" id="KW-1185">Reference proteome</keyword>
<dbReference type="Gene3D" id="1.10.10.60">
    <property type="entry name" value="Homeodomain-like"/>
    <property type="match status" value="1"/>
</dbReference>
<dbReference type="InterPro" id="IPR018060">
    <property type="entry name" value="HTH_AraC"/>
</dbReference>
<dbReference type="SMART" id="SM00342">
    <property type="entry name" value="HTH_ARAC"/>
    <property type="match status" value="1"/>
</dbReference>
<proteinExistence type="predicted"/>
<name>A0ABZ0CMT6_9BURK</name>
<dbReference type="SUPFAM" id="SSF46689">
    <property type="entry name" value="Homeodomain-like"/>
    <property type="match status" value="1"/>
</dbReference>
<accession>A0ABZ0CMT6</accession>
<feature type="domain" description="HTH araC/xylS-type" evidence="4">
    <location>
        <begin position="169"/>
        <end position="266"/>
    </location>
</feature>
<evidence type="ECO:0000259" key="4">
    <source>
        <dbReference type="PROSITE" id="PS01124"/>
    </source>
</evidence>
<keyword evidence="1" id="KW-0805">Transcription regulation</keyword>
<protein>
    <submittedName>
        <fullName evidence="5">AraC family transcriptional regulator</fullName>
    </submittedName>
</protein>
<evidence type="ECO:0000256" key="2">
    <source>
        <dbReference type="ARBA" id="ARBA00023125"/>
    </source>
</evidence>
<evidence type="ECO:0000256" key="1">
    <source>
        <dbReference type="ARBA" id="ARBA00023015"/>
    </source>
</evidence>
<evidence type="ECO:0000313" key="6">
    <source>
        <dbReference type="Proteomes" id="UP001303946"/>
    </source>
</evidence>
<keyword evidence="3" id="KW-0804">Transcription</keyword>